<accession>A0ABT2VTW1</accession>
<comment type="caution">
    <text evidence="3">The sequence shown here is derived from an EMBL/GenBank/DDBJ whole genome shotgun (WGS) entry which is preliminary data.</text>
</comment>
<dbReference type="SUPFAM" id="SSF50465">
    <property type="entry name" value="EF-Tu/eEF-1alpha/eIF2-gamma C-terminal domain"/>
    <property type="match status" value="1"/>
</dbReference>
<dbReference type="RefSeq" id="WP_262989296.1">
    <property type="nucleotide sequence ID" value="NZ_JAOTEN010000001.1"/>
</dbReference>
<keyword evidence="1" id="KW-0547">Nucleotide-binding</keyword>
<evidence type="ECO:0000313" key="4">
    <source>
        <dbReference type="Proteomes" id="UP001208114"/>
    </source>
</evidence>
<evidence type="ECO:0008006" key="5">
    <source>
        <dbReference type="Google" id="ProtNLM"/>
    </source>
</evidence>
<name>A0ABT2VTW1_9FLAO</name>
<dbReference type="Gene3D" id="2.40.30.10">
    <property type="entry name" value="Translation factors"/>
    <property type="match status" value="1"/>
</dbReference>
<gene>
    <name evidence="3" type="ORF">N0B16_03275</name>
</gene>
<evidence type="ECO:0000256" key="2">
    <source>
        <dbReference type="ARBA" id="ARBA00023134"/>
    </source>
</evidence>
<reference evidence="4" key="1">
    <citation type="submission" date="2023-07" db="EMBL/GenBank/DDBJ databases">
        <title>Chryseobacterium sp. GMJ5 Genome sequencing and assembly.</title>
        <authorList>
            <person name="Jung Y."/>
        </authorList>
    </citation>
    <scope>NUCLEOTIDE SEQUENCE [LARGE SCALE GENOMIC DNA]</scope>
    <source>
        <strain evidence="4">GMJ5</strain>
    </source>
</reference>
<proteinExistence type="predicted"/>
<keyword evidence="2" id="KW-0342">GTP-binding</keyword>
<evidence type="ECO:0000313" key="3">
    <source>
        <dbReference type="EMBL" id="MCU7613449.1"/>
    </source>
</evidence>
<keyword evidence="4" id="KW-1185">Reference proteome</keyword>
<dbReference type="InterPro" id="IPR009001">
    <property type="entry name" value="Transl_elong_EF1A/Init_IF2_C"/>
</dbReference>
<dbReference type="Proteomes" id="UP001208114">
    <property type="component" value="Unassembled WGS sequence"/>
</dbReference>
<sequence length="107" mass="12035">MEKKPHFKATLMYLTTEDGGIVTPVSSGFRIVIRFPYGNQECMANQTFLDQELVFPGDTVVADLIFLNADEMSEKIYEGMDFELLINSNIIGSGLVTEKYPTEDKTD</sequence>
<dbReference type="EMBL" id="JAOTEN010000001">
    <property type="protein sequence ID" value="MCU7613449.1"/>
    <property type="molecule type" value="Genomic_DNA"/>
</dbReference>
<protein>
    <recommendedName>
        <fullName evidence="5">Elongation factor Tu</fullName>
    </recommendedName>
</protein>
<evidence type="ECO:0000256" key="1">
    <source>
        <dbReference type="ARBA" id="ARBA00022741"/>
    </source>
</evidence>
<organism evidence="3 4">
    <name type="scientific">Chryseobacterium gilvum</name>
    <dbReference type="NCBI Taxonomy" id="2976534"/>
    <lineage>
        <taxon>Bacteria</taxon>
        <taxon>Pseudomonadati</taxon>
        <taxon>Bacteroidota</taxon>
        <taxon>Flavobacteriia</taxon>
        <taxon>Flavobacteriales</taxon>
        <taxon>Weeksellaceae</taxon>
        <taxon>Chryseobacterium group</taxon>
        <taxon>Chryseobacterium</taxon>
    </lineage>
</organism>